<dbReference type="EMBL" id="JARQWQ010000008">
    <property type="protein sequence ID" value="KAK2570171.1"/>
    <property type="molecule type" value="Genomic_DNA"/>
</dbReference>
<proteinExistence type="predicted"/>
<evidence type="ECO:0000313" key="1">
    <source>
        <dbReference type="EMBL" id="KAK2570171.1"/>
    </source>
</evidence>
<accession>A0AAD9QZX1</accession>
<keyword evidence="2" id="KW-1185">Reference proteome</keyword>
<protein>
    <submittedName>
        <fullName evidence="1">Uncharacterized protein</fullName>
    </submittedName>
</protein>
<gene>
    <name evidence="1" type="ORF">P5673_004936</name>
</gene>
<reference evidence="1" key="2">
    <citation type="journal article" date="2023" name="Science">
        <title>Genomic signatures of disease resistance in endangered staghorn corals.</title>
        <authorList>
            <person name="Vollmer S.V."/>
            <person name="Selwyn J.D."/>
            <person name="Despard B.A."/>
            <person name="Roesel C.L."/>
        </authorList>
    </citation>
    <scope>NUCLEOTIDE SEQUENCE</scope>
    <source>
        <strain evidence="1">K2</strain>
    </source>
</reference>
<name>A0AAD9QZX1_ACRCE</name>
<sequence>MALTLKISYPSEESVHASVQCYILPHLEYCSPLLLGINKTLVNKLEAANYYALKVLLNVGKDVDYNSILSKAGMNSLEFRRYEQSLL</sequence>
<comment type="caution">
    <text evidence="1">The sequence shown here is derived from an EMBL/GenBank/DDBJ whole genome shotgun (WGS) entry which is preliminary data.</text>
</comment>
<dbReference type="Proteomes" id="UP001249851">
    <property type="component" value="Unassembled WGS sequence"/>
</dbReference>
<dbReference type="AlphaFoldDB" id="A0AAD9QZX1"/>
<reference evidence="1" key="1">
    <citation type="journal article" date="2023" name="G3 (Bethesda)">
        <title>Whole genome assembly and annotation of the endangered Caribbean coral Acropora cervicornis.</title>
        <authorList>
            <person name="Selwyn J.D."/>
            <person name="Vollmer S.V."/>
        </authorList>
    </citation>
    <scope>NUCLEOTIDE SEQUENCE</scope>
    <source>
        <strain evidence="1">K2</strain>
    </source>
</reference>
<organism evidence="1 2">
    <name type="scientific">Acropora cervicornis</name>
    <name type="common">Staghorn coral</name>
    <dbReference type="NCBI Taxonomy" id="6130"/>
    <lineage>
        <taxon>Eukaryota</taxon>
        <taxon>Metazoa</taxon>
        <taxon>Cnidaria</taxon>
        <taxon>Anthozoa</taxon>
        <taxon>Hexacorallia</taxon>
        <taxon>Scleractinia</taxon>
        <taxon>Astrocoeniina</taxon>
        <taxon>Acroporidae</taxon>
        <taxon>Acropora</taxon>
    </lineage>
</organism>
<evidence type="ECO:0000313" key="2">
    <source>
        <dbReference type="Proteomes" id="UP001249851"/>
    </source>
</evidence>